<keyword evidence="2" id="KW-1185">Reference proteome</keyword>
<dbReference type="EMBL" id="FNBE01000008">
    <property type="protein sequence ID" value="SDF96970.1"/>
    <property type="molecule type" value="Genomic_DNA"/>
</dbReference>
<gene>
    <name evidence="1" type="ORF">SAMN05216377_10858</name>
</gene>
<organism evidence="1 2">
    <name type="scientific">Pseudonocardia oroxyli</name>
    <dbReference type="NCBI Taxonomy" id="366584"/>
    <lineage>
        <taxon>Bacteria</taxon>
        <taxon>Bacillati</taxon>
        <taxon>Actinomycetota</taxon>
        <taxon>Actinomycetes</taxon>
        <taxon>Pseudonocardiales</taxon>
        <taxon>Pseudonocardiaceae</taxon>
        <taxon>Pseudonocardia</taxon>
    </lineage>
</organism>
<reference evidence="1 2" key="1">
    <citation type="submission" date="2016-10" db="EMBL/GenBank/DDBJ databases">
        <authorList>
            <person name="de Groot N.N."/>
        </authorList>
    </citation>
    <scope>NUCLEOTIDE SEQUENCE [LARGE SCALE GENOMIC DNA]</scope>
    <source>
        <strain evidence="1 2">CGMCC 4.3143</strain>
    </source>
</reference>
<dbReference type="AlphaFoldDB" id="A0A1G7QH80"/>
<protein>
    <submittedName>
        <fullName evidence="1">Uncharacterized protein</fullName>
    </submittedName>
</protein>
<proteinExistence type="predicted"/>
<evidence type="ECO:0000313" key="1">
    <source>
        <dbReference type="EMBL" id="SDF96970.1"/>
    </source>
</evidence>
<sequence length="97" mass="10153">MPIPAGVTVIEGTSWAGTDSDGDAYVYTFNPGGRYAYQSPNGSFGGDDDTWAQTGDQLVMKTSGGYATYIGTVGDGVISGTASNIQGRTWTWTAKQQ</sequence>
<name>A0A1G7QH80_PSEOR</name>
<dbReference type="Proteomes" id="UP000198967">
    <property type="component" value="Unassembled WGS sequence"/>
</dbReference>
<accession>A0A1G7QH80</accession>
<evidence type="ECO:0000313" key="2">
    <source>
        <dbReference type="Proteomes" id="UP000198967"/>
    </source>
</evidence>